<keyword evidence="3" id="KW-0378">Hydrolase</keyword>
<keyword evidence="2" id="KW-0479">Metal-binding</keyword>
<dbReference type="InterPro" id="IPR002716">
    <property type="entry name" value="PIN_dom"/>
</dbReference>
<evidence type="ECO:0000259" key="6">
    <source>
        <dbReference type="Pfam" id="PF26343"/>
    </source>
</evidence>
<evidence type="ECO:0000256" key="1">
    <source>
        <dbReference type="ARBA" id="ARBA00022722"/>
    </source>
</evidence>
<proteinExistence type="predicted"/>
<evidence type="ECO:0000256" key="4">
    <source>
        <dbReference type="ARBA" id="ARBA00022842"/>
    </source>
</evidence>
<evidence type="ECO:0000256" key="3">
    <source>
        <dbReference type="ARBA" id="ARBA00022801"/>
    </source>
</evidence>
<organism evidence="7 8">
    <name type="scientific">Paenarthrobacter ureafaciens</name>
    <dbReference type="NCBI Taxonomy" id="37931"/>
    <lineage>
        <taxon>Bacteria</taxon>
        <taxon>Bacillati</taxon>
        <taxon>Actinomycetota</taxon>
        <taxon>Actinomycetes</taxon>
        <taxon>Micrococcales</taxon>
        <taxon>Micrococcaceae</taxon>
        <taxon>Paenarthrobacter</taxon>
    </lineage>
</organism>
<dbReference type="AlphaFoldDB" id="A0AAX3EH68"/>
<feature type="domain" description="VapC50 C-terminal" evidence="6">
    <location>
        <begin position="109"/>
        <end position="163"/>
    </location>
</feature>
<evidence type="ECO:0000313" key="8">
    <source>
        <dbReference type="Proteomes" id="UP001163293"/>
    </source>
</evidence>
<keyword evidence="1" id="KW-0540">Nuclease</keyword>
<feature type="domain" description="PIN" evidence="5">
    <location>
        <begin position="2"/>
        <end position="91"/>
    </location>
</feature>
<dbReference type="Pfam" id="PF13470">
    <property type="entry name" value="PIN_3"/>
    <property type="match status" value="1"/>
</dbReference>
<dbReference type="EMBL" id="CP101185">
    <property type="protein sequence ID" value="UYV96988.1"/>
    <property type="molecule type" value="Genomic_DNA"/>
</dbReference>
<keyword evidence="4" id="KW-0460">Magnesium</keyword>
<evidence type="ECO:0000259" key="5">
    <source>
        <dbReference type="Pfam" id="PF13470"/>
    </source>
</evidence>
<keyword evidence="8" id="KW-1185">Reference proteome</keyword>
<dbReference type="Pfam" id="PF26343">
    <property type="entry name" value="VapC50_C"/>
    <property type="match status" value="1"/>
</dbReference>
<dbReference type="InterPro" id="IPR058652">
    <property type="entry name" value="VapC50_C"/>
</dbReference>
<sequence>MRVAQSGLVQARWTEVILDETFRNLKANRPDLDGSKLDRTRKLMCDAVPDCLVTNYEPLEQMFAASPDAGDAHVMAAAMKAQAQVIVTKNLKHFPVGLLEPWGIEAKHPDDFLMDQFYLDAVELHVAVRNMSEAFRNPPLDVNDVLRRLEIEGLPQIPAALRR</sequence>
<gene>
    <name evidence="7" type="ORF">NL394_18390</name>
</gene>
<dbReference type="Proteomes" id="UP001163293">
    <property type="component" value="Chromosome"/>
</dbReference>
<reference evidence="7" key="1">
    <citation type="submission" date="2022-07" db="EMBL/GenBank/DDBJ databases">
        <authorList>
            <person name="Wu T."/>
        </authorList>
    </citation>
    <scope>NUCLEOTIDE SEQUENCE</scope>
    <source>
        <strain evidence="7">SD-1</strain>
    </source>
</reference>
<dbReference type="GO" id="GO:0046872">
    <property type="term" value="F:metal ion binding"/>
    <property type="evidence" value="ECO:0007669"/>
    <property type="project" value="UniProtKB-KW"/>
</dbReference>
<dbReference type="GO" id="GO:0016787">
    <property type="term" value="F:hydrolase activity"/>
    <property type="evidence" value="ECO:0007669"/>
    <property type="project" value="UniProtKB-KW"/>
</dbReference>
<evidence type="ECO:0000313" key="7">
    <source>
        <dbReference type="EMBL" id="UYV96988.1"/>
    </source>
</evidence>
<accession>A0AAX3EH68</accession>
<dbReference type="GO" id="GO:0004518">
    <property type="term" value="F:nuclease activity"/>
    <property type="evidence" value="ECO:0007669"/>
    <property type="project" value="UniProtKB-KW"/>
</dbReference>
<name>A0AAX3EH68_PAEUR</name>
<protein>
    <submittedName>
        <fullName evidence="7">PIN domain-containing protein</fullName>
    </submittedName>
</protein>
<evidence type="ECO:0000256" key="2">
    <source>
        <dbReference type="ARBA" id="ARBA00022723"/>
    </source>
</evidence>